<evidence type="ECO:0000313" key="1">
    <source>
        <dbReference type="EMBL" id="RUS82743.1"/>
    </source>
</evidence>
<sequence>MAFADEQLATQMFLEQPKVNLHLDRNNTFHDYVNICHRVLTAQSHSRTSLAACTSLCKPHHCTSTQALVDGWSQQGAESESSHSLDVNLDFVRLCRYFLSTVHKVFQSRWQQSSLTTTSEHRTS</sequence>
<evidence type="ECO:0000313" key="2">
    <source>
        <dbReference type="Proteomes" id="UP000271974"/>
    </source>
</evidence>
<protein>
    <submittedName>
        <fullName evidence="1">Uncharacterized protein</fullName>
    </submittedName>
</protein>
<accession>A0A433TMD2</accession>
<proteinExistence type="predicted"/>
<dbReference type="EMBL" id="RQTK01000273">
    <property type="protein sequence ID" value="RUS82743.1"/>
    <property type="molecule type" value="Genomic_DNA"/>
</dbReference>
<gene>
    <name evidence="1" type="ORF">EGW08_009481</name>
</gene>
<dbReference type="Proteomes" id="UP000271974">
    <property type="component" value="Unassembled WGS sequence"/>
</dbReference>
<keyword evidence="2" id="KW-1185">Reference proteome</keyword>
<comment type="caution">
    <text evidence="1">The sequence shown here is derived from an EMBL/GenBank/DDBJ whole genome shotgun (WGS) entry which is preliminary data.</text>
</comment>
<dbReference type="AlphaFoldDB" id="A0A433TMD2"/>
<name>A0A433TMD2_ELYCH</name>
<reference evidence="1 2" key="1">
    <citation type="submission" date="2019-01" db="EMBL/GenBank/DDBJ databases">
        <title>A draft genome assembly of the solar-powered sea slug Elysia chlorotica.</title>
        <authorList>
            <person name="Cai H."/>
            <person name="Li Q."/>
            <person name="Fang X."/>
            <person name="Li J."/>
            <person name="Curtis N.E."/>
            <person name="Altenburger A."/>
            <person name="Shibata T."/>
            <person name="Feng M."/>
            <person name="Maeda T."/>
            <person name="Schwartz J.A."/>
            <person name="Shigenobu S."/>
            <person name="Lundholm N."/>
            <person name="Nishiyama T."/>
            <person name="Yang H."/>
            <person name="Hasebe M."/>
            <person name="Li S."/>
            <person name="Pierce S.K."/>
            <person name="Wang J."/>
        </authorList>
    </citation>
    <scope>NUCLEOTIDE SEQUENCE [LARGE SCALE GENOMIC DNA]</scope>
    <source>
        <strain evidence="1">EC2010</strain>
        <tissue evidence="1">Whole organism of an adult</tissue>
    </source>
</reference>
<organism evidence="1 2">
    <name type="scientific">Elysia chlorotica</name>
    <name type="common">Eastern emerald elysia</name>
    <name type="synonym">Sea slug</name>
    <dbReference type="NCBI Taxonomy" id="188477"/>
    <lineage>
        <taxon>Eukaryota</taxon>
        <taxon>Metazoa</taxon>
        <taxon>Spiralia</taxon>
        <taxon>Lophotrochozoa</taxon>
        <taxon>Mollusca</taxon>
        <taxon>Gastropoda</taxon>
        <taxon>Heterobranchia</taxon>
        <taxon>Euthyneura</taxon>
        <taxon>Panpulmonata</taxon>
        <taxon>Sacoglossa</taxon>
        <taxon>Placobranchoidea</taxon>
        <taxon>Plakobranchidae</taxon>
        <taxon>Elysia</taxon>
    </lineage>
</organism>